<evidence type="ECO:0000256" key="7">
    <source>
        <dbReference type="SAM" id="MobiDB-lite"/>
    </source>
</evidence>
<sequence>MRKLLVSNLRAHAGRYTATAIAIALSTAFIITCLAISGGFGSALTTTFASTIRGADMVVAPTDGFDRNESDLDASSKQLREVQQDLNAKGLDTRLDTFSYAEVYKPGQDRVRSGGQLIAPVGKLNQFDFSSGGLPQKDNEVALPAGTAKTLEVSVGDEVMMDAMTFTDDPASQKPATMKVSGIIGSDKTVTAGALLVPQKLGEKLTKDDHASRLLVAGSGAKAAVNDAIKGHDWLKASSLDEFVSDTIRGSTGNGSVLLVVSLIFPAIAALTAMIVISTTYKVLLARRERELGLLRAVGADAGQVRRLVLGETLLVGLVSAVVGVAVGAVLGAGANSFAQLVPSFLDGLEVITPPMFLGTIATGVAMSMIAGFRPALRASRVKPMVALQPAATDERSGKRRTVSTVLGVLLAVAGGTAVFVGYRETSASTHFVLMLLGSLVLFVGLLILVAVVLPHITTALGKVLRFSVTSSIAAGNTGRNPGRTGATGTALVLGITLVTTLLVGAQSMEKTLNNAVNQARPLDVNVVAPRSLSAGELEAISRVKGVHKMVTTASGDAQVIRVSGQGTPGEDSGTPADSAGTPGGADGAGAPGEDADLFLDKVALQQDLSGIAHSKIPTLKPGEIGVPKDRWDPEEAQIDVKTSAEALTLKPLLMPLPTYTLSKADFDKLFTISTSNGSNTPAPAEGQEQGKLKADGTASENAVIYIGLDDGLSPSETTDAVSTITKAGPELSVGGGAPERAVYSQIINGMMLGALGMLGVSVIVALVGVANTLALSVLERKRENGLLRALGMTRRDVKRMLSVEAILISAVSVAIGIAAGIGFGWLGVLSMPMGDNTESILSIPWHYLAITALVALVAALVASWLPGRKAAKAHPVEALAAIE</sequence>
<keyword evidence="4 8" id="KW-1133">Transmembrane helix</keyword>
<feature type="transmembrane region" description="Helical" evidence="8">
    <location>
        <begin position="846"/>
        <end position="866"/>
    </location>
</feature>
<dbReference type="Proteomes" id="UP001247542">
    <property type="component" value="Unassembled WGS sequence"/>
</dbReference>
<evidence type="ECO:0000256" key="6">
    <source>
        <dbReference type="ARBA" id="ARBA00038076"/>
    </source>
</evidence>
<proteinExistence type="inferred from homology"/>
<feature type="transmembrane region" description="Helical" evidence="8">
    <location>
        <begin position="429"/>
        <end position="454"/>
    </location>
</feature>
<name>A0ABU3I986_9ACTO</name>
<feature type="region of interest" description="Disordered" evidence="7">
    <location>
        <begin position="562"/>
        <end position="594"/>
    </location>
</feature>
<evidence type="ECO:0000256" key="2">
    <source>
        <dbReference type="ARBA" id="ARBA00022475"/>
    </source>
</evidence>
<feature type="transmembrane region" description="Helical" evidence="8">
    <location>
        <begin position="751"/>
        <end position="779"/>
    </location>
</feature>
<keyword evidence="5 8" id="KW-0472">Membrane</keyword>
<evidence type="ECO:0000313" key="11">
    <source>
        <dbReference type="Proteomes" id="UP001247542"/>
    </source>
</evidence>
<dbReference type="InterPro" id="IPR050250">
    <property type="entry name" value="Macrolide_Exporter_MacB"/>
</dbReference>
<feature type="transmembrane region" description="Helical" evidence="8">
    <location>
        <begin position="257"/>
        <end position="281"/>
    </location>
</feature>
<gene>
    <name evidence="10" type="ORF">QS713_02480</name>
</gene>
<accession>A0ABU3I986</accession>
<keyword evidence="2" id="KW-1003">Cell membrane</keyword>
<evidence type="ECO:0000313" key="10">
    <source>
        <dbReference type="EMBL" id="MDT3766931.1"/>
    </source>
</evidence>
<evidence type="ECO:0000256" key="8">
    <source>
        <dbReference type="SAM" id="Phobius"/>
    </source>
</evidence>
<keyword evidence="3 8" id="KW-0812">Transmembrane</keyword>
<feature type="transmembrane region" description="Helical" evidence="8">
    <location>
        <begin position="355"/>
        <end position="373"/>
    </location>
</feature>
<comment type="subcellular location">
    <subcellularLocation>
        <location evidence="1">Cell membrane</location>
        <topology evidence="1">Multi-pass membrane protein</topology>
    </subcellularLocation>
</comment>
<dbReference type="InterPro" id="IPR003838">
    <property type="entry name" value="ABC3_permease_C"/>
</dbReference>
<evidence type="ECO:0000259" key="9">
    <source>
        <dbReference type="Pfam" id="PF02687"/>
    </source>
</evidence>
<evidence type="ECO:0000256" key="1">
    <source>
        <dbReference type="ARBA" id="ARBA00004651"/>
    </source>
</evidence>
<feature type="transmembrane region" description="Helical" evidence="8">
    <location>
        <begin position="403"/>
        <end position="423"/>
    </location>
</feature>
<feature type="transmembrane region" description="Helical" evidence="8">
    <location>
        <begin position="800"/>
        <end position="826"/>
    </location>
</feature>
<feature type="transmembrane region" description="Helical" evidence="8">
    <location>
        <begin position="21"/>
        <end position="44"/>
    </location>
</feature>
<comment type="similarity">
    <text evidence="6">Belongs to the ABC-4 integral membrane protein family.</text>
</comment>
<organism evidence="10 11">
    <name type="scientific">Gleimia hominis</name>
    <dbReference type="NCBI Taxonomy" id="595468"/>
    <lineage>
        <taxon>Bacteria</taxon>
        <taxon>Bacillati</taxon>
        <taxon>Actinomycetota</taxon>
        <taxon>Actinomycetes</taxon>
        <taxon>Actinomycetales</taxon>
        <taxon>Actinomycetaceae</taxon>
        <taxon>Gleimia</taxon>
    </lineage>
</organism>
<feature type="domain" description="ABC3 transporter permease C-terminal" evidence="9">
    <location>
        <begin position="264"/>
        <end position="384"/>
    </location>
</feature>
<reference evidence="10 11" key="1">
    <citation type="submission" date="2023-06" db="EMBL/GenBank/DDBJ databases">
        <title>Draft genome sequence of Gleimia hominis type strain CCUG 57540T.</title>
        <authorList>
            <person name="Salva-Serra F."/>
            <person name="Cardew S."/>
            <person name="Jensie Markopoulos S."/>
            <person name="Ohlen M."/>
            <person name="Inganas E."/>
            <person name="Svensson-Stadler L."/>
            <person name="Moore E.R.B."/>
        </authorList>
    </citation>
    <scope>NUCLEOTIDE SEQUENCE [LARGE SCALE GENOMIC DNA]</scope>
    <source>
        <strain evidence="10 11">CCUG 57540</strain>
    </source>
</reference>
<keyword evidence="11" id="KW-1185">Reference proteome</keyword>
<feature type="compositionally biased region" description="Gly residues" evidence="7">
    <location>
        <begin position="582"/>
        <end position="591"/>
    </location>
</feature>
<feature type="domain" description="ABC3 transporter permease C-terminal" evidence="9">
    <location>
        <begin position="758"/>
        <end position="876"/>
    </location>
</feature>
<dbReference type="PANTHER" id="PTHR30572">
    <property type="entry name" value="MEMBRANE COMPONENT OF TRANSPORTER-RELATED"/>
    <property type="match status" value="1"/>
</dbReference>
<comment type="caution">
    <text evidence="10">The sequence shown here is derived from an EMBL/GenBank/DDBJ whole genome shotgun (WGS) entry which is preliminary data.</text>
</comment>
<dbReference type="RefSeq" id="WP_313272172.1">
    <property type="nucleotide sequence ID" value="NZ_JASXSX010000001.1"/>
</dbReference>
<protein>
    <submittedName>
        <fullName evidence="10">FtsX-like permease family protein</fullName>
    </submittedName>
</protein>
<evidence type="ECO:0000256" key="5">
    <source>
        <dbReference type="ARBA" id="ARBA00023136"/>
    </source>
</evidence>
<dbReference type="PANTHER" id="PTHR30572:SF4">
    <property type="entry name" value="ABC TRANSPORTER PERMEASE YTRF"/>
    <property type="match status" value="1"/>
</dbReference>
<dbReference type="EMBL" id="JASXSX010000001">
    <property type="protein sequence ID" value="MDT3766931.1"/>
    <property type="molecule type" value="Genomic_DNA"/>
</dbReference>
<feature type="transmembrane region" description="Helical" evidence="8">
    <location>
        <begin position="314"/>
        <end position="335"/>
    </location>
</feature>
<evidence type="ECO:0000256" key="3">
    <source>
        <dbReference type="ARBA" id="ARBA00022692"/>
    </source>
</evidence>
<feature type="transmembrane region" description="Helical" evidence="8">
    <location>
        <begin position="487"/>
        <end position="506"/>
    </location>
</feature>
<dbReference type="Pfam" id="PF02687">
    <property type="entry name" value="FtsX"/>
    <property type="match status" value="2"/>
</dbReference>
<evidence type="ECO:0000256" key="4">
    <source>
        <dbReference type="ARBA" id="ARBA00022989"/>
    </source>
</evidence>